<dbReference type="EMBL" id="CAJGYO010000011">
    <property type="protein sequence ID" value="CAD6261178.1"/>
    <property type="molecule type" value="Genomic_DNA"/>
</dbReference>
<proteinExistence type="predicted"/>
<comment type="caution">
    <text evidence="2">The sequence shown here is derived from an EMBL/GenBank/DDBJ whole genome shotgun (WGS) entry which is preliminary data.</text>
</comment>
<evidence type="ECO:0000256" key="1">
    <source>
        <dbReference type="SAM" id="MobiDB-lite"/>
    </source>
</evidence>
<protein>
    <submittedName>
        <fullName evidence="2">Uncharacterized protein</fullName>
    </submittedName>
</protein>
<dbReference type="Proteomes" id="UP000604825">
    <property type="component" value="Unassembled WGS sequence"/>
</dbReference>
<evidence type="ECO:0000313" key="2">
    <source>
        <dbReference type="EMBL" id="CAD6261178.1"/>
    </source>
</evidence>
<feature type="region of interest" description="Disordered" evidence="1">
    <location>
        <begin position="1"/>
        <end position="23"/>
    </location>
</feature>
<sequence length="189" mass="19966">MEEGGSGDVPPADPPRARPSTASRLVSGLSAAHAGLGAARLAEQRAALQGNGAGQGAGRQDGEQLQCRFHAVSEHRCSHCNSKQTEVLPLTWQWTDVSSLIYTVACCNVSHDLADAGIHGACRIAVARPCLGTHRCNGVAWRLARRHRRIRGKPTTSTLALLVCSLLTLGVACGGRCRDVRSDATEAPR</sequence>
<keyword evidence="3" id="KW-1185">Reference proteome</keyword>
<organism evidence="2 3">
    <name type="scientific">Miscanthus lutarioriparius</name>
    <dbReference type="NCBI Taxonomy" id="422564"/>
    <lineage>
        <taxon>Eukaryota</taxon>
        <taxon>Viridiplantae</taxon>
        <taxon>Streptophyta</taxon>
        <taxon>Embryophyta</taxon>
        <taxon>Tracheophyta</taxon>
        <taxon>Spermatophyta</taxon>
        <taxon>Magnoliopsida</taxon>
        <taxon>Liliopsida</taxon>
        <taxon>Poales</taxon>
        <taxon>Poaceae</taxon>
        <taxon>PACMAD clade</taxon>
        <taxon>Panicoideae</taxon>
        <taxon>Andropogonodae</taxon>
        <taxon>Andropogoneae</taxon>
        <taxon>Saccharinae</taxon>
        <taxon>Miscanthus</taxon>
    </lineage>
</organism>
<accession>A0A811QXY2</accession>
<gene>
    <name evidence="2" type="ORF">NCGR_LOCUS44599</name>
</gene>
<name>A0A811QXY2_9POAL</name>
<evidence type="ECO:0000313" key="3">
    <source>
        <dbReference type="Proteomes" id="UP000604825"/>
    </source>
</evidence>
<reference evidence="2" key="1">
    <citation type="submission" date="2020-10" db="EMBL/GenBank/DDBJ databases">
        <authorList>
            <person name="Han B."/>
            <person name="Lu T."/>
            <person name="Zhao Q."/>
            <person name="Huang X."/>
            <person name="Zhao Y."/>
        </authorList>
    </citation>
    <scope>NUCLEOTIDE SEQUENCE</scope>
</reference>
<dbReference type="AlphaFoldDB" id="A0A811QXY2"/>